<feature type="domain" description="Type II/III secretion system secretin-like" evidence="12">
    <location>
        <begin position="578"/>
        <end position="741"/>
    </location>
</feature>
<gene>
    <name evidence="14" type="primary">gspD</name>
    <name evidence="14" type="ORF">C0099_12895</name>
</gene>
<evidence type="ECO:0000256" key="11">
    <source>
        <dbReference type="SAM" id="SignalP"/>
    </source>
</evidence>
<proteinExistence type="inferred from homology"/>
<comment type="subcellular location">
    <subcellularLocation>
        <location evidence="1 9">Cell outer membrane</location>
    </subcellularLocation>
</comment>
<evidence type="ECO:0000259" key="12">
    <source>
        <dbReference type="Pfam" id="PF00263"/>
    </source>
</evidence>
<evidence type="ECO:0000256" key="8">
    <source>
        <dbReference type="ARBA" id="ARBA00023237"/>
    </source>
</evidence>
<evidence type="ECO:0000256" key="5">
    <source>
        <dbReference type="ARBA" id="ARBA00022729"/>
    </source>
</evidence>
<dbReference type="InterPro" id="IPR050810">
    <property type="entry name" value="Bact_Secretion_Sys_Channel"/>
</dbReference>
<evidence type="ECO:0000256" key="10">
    <source>
        <dbReference type="SAM" id="MobiDB-lite"/>
    </source>
</evidence>
<evidence type="ECO:0000256" key="4">
    <source>
        <dbReference type="ARBA" id="ARBA00022452"/>
    </source>
</evidence>
<evidence type="ECO:0000256" key="6">
    <source>
        <dbReference type="ARBA" id="ARBA00022927"/>
    </source>
</evidence>
<dbReference type="Proteomes" id="UP000242205">
    <property type="component" value="Chromosome"/>
</dbReference>
<dbReference type="Gene3D" id="3.30.1370.120">
    <property type="match status" value="3"/>
</dbReference>
<keyword evidence="8" id="KW-0998">Cell outer membrane</keyword>
<evidence type="ECO:0000256" key="3">
    <source>
        <dbReference type="ARBA" id="ARBA00022448"/>
    </source>
</evidence>
<dbReference type="Gene3D" id="3.55.50.30">
    <property type="match status" value="1"/>
</dbReference>
<evidence type="ECO:0000256" key="2">
    <source>
        <dbReference type="ARBA" id="ARBA00006980"/>
    </source>
</evidence>
<evidence type="ECO:0000256" key="1">
    <source>
        <dbReference type="ARBA" id="ARBA00004442"/>
    </source>
</evidence>
<dbReference type="EMBL" id="CP025682">
    <property type="protein sequence ID" value="AUN95751.1"/>
    <property type="molecule type" value="Genomic_DNA"/>
</dbReference>
<evidence type="ECO:0000259" key="13">
    <source>
        <dbReference type="Pfam" id="PF03958"/>
    </source>
</evidence>
<keyword evidence="6" id="KW-0653">Protein transport</keyword>
<dbReference type="KEGG" id="atw:C0099_12895"/>
<organism evidence="14 15">
    <name type="scientific">Pseudazoarcus pumilus</name>
    <dbReference type="NCBI Taxonomy" id="2067960"/>
    <lineage>
        <taxon>Bacteria</taxon>
        <taxon>Pseudomonadati</taxon>
        <taxon>Pseudomonadota</taxon>
        <taxon>Betaproteobacteria</taxon>
        <taxon>Rhodocyclales</taxon>
        <taxon>Zoogloeaceae</taxon>
        <taxon>Pseudazoarcus</taxon>
    </lineage>
</organism>
<evidence type="ECO:0000256" key="9">
    <source>
        <dbReference type="RuleBase" id="RU004004"/>
    </source>
</evidence>
<keyword evidence="3 9" id="KW-0813">Transport</keyword>
<keyword evidence="4" id="KW-1134">Transmembrane beta strand</keyword>
<keyword evidence="15" id="KW-1185">Reference proteome</keyword>
<feature type="compositionally biased region" description="Polar residues" evidence="10">
    <location>
        <begin position="412"/>
        <end position="440"/>
    </location>
</feature>
<evidence type="ECO:0000313" key="14">
    <source>
        <dbReference type="EMBL" id="AUN95751.1"/>
    </source>
</evidence>
<dbReference type="InterPro" id="IPR004846">
    <property type="entry name" value="T2SS/T3SS_dom"/>
</dbReference>
<feature type="domain" description="NolW-like" evidence="13">
    <location>
        <begin position="368"/>
        <end position="508"/>
    </location>
</feature>
<dbReference type="GO" id="GO:0015627">
    <property type="term" value="C:type II protein secretion system complex"/>
    <property type="evidence" value="ECO:0007669"/>
    <property type="project" value="InterPro"/>
</dbReference>
<evidence type="ECO:0000256" key="7">
    <source>
        <dbReference type="ARBA" id="ARBA00023136"/>
    </source>
</evidence>
<feature type="region of interest" description="Disordered" evidence="10">
    <location>
        <begin position="391"/>
        <end position="464"/>
    </location>
</feature>
<dbReference type="InterPro" id="IPR005644">
    <property type="entry name" value="NolW-like"/>
</dbReference>
<dbReference type="PRINTS" id="PR01032">
    <property type="entry name" value="PHAGEIV"/>
</dbReference>
<keyword evidence="4" id="KW-0812">Transmembrane</keyword>
<sequence length="777" mass="81915">MTGSISMSTRIPAVLLAAVLLAGCATTAEEERSIAEMASSVDQIPASRTARTLTAGEPEGGEILPERAEPALFPGNDQLFRAPEARARVQVVGDAVSLRFEGAPVADVVHAVLGDLLEADYSIVAPLEGQVTLHTHKPVPRDELLGVLESLLVARGIVMVPDANGRYQVGPPEAVQTTVPVPSVSSSLPVGYSAVIVPLQYIGAGEMAEILRPVTTEQNLFRVDTVRNLLMLAGTRTQIEGWLELVRTFDVDFLKGMSVGLFPLEYAPVHEVEIALRSLFNAGAGAGSAGAGVTGEARSAARGEGGGQGGGQPIELTGPFSGLAKVLPVERLNALLVITARKHYLEQARVWIERLDRPIDSGTEPQLFVYPVQNGSSRHLASLLSGVFGGSAPSGDDGRQRATDSGVAPGLSSGSTMGNRTGLGASSSRQGIGSSGTNSFGARASGGNVRSGRDGSNLEGGGTTQVNIGDTVRIVADEFNNALLIYAPRKDYRIIEAALRELDIAPTQVLIEASILEVTLNDELRYGLQWFFQNNFGDGRTGLGQLTSGEGNTIGPTNPGFSYSLINGAGSIRAVLSALADKNLLNVISTPSIMVQDNHTAVIQVGDQQPIRSAETISEDGNLRTSSVQYKDTGVMLAVSPSVNAGGLVSMMIDQSVIDVGQIDTATGQRTFLQRDLSSRVAVRSGETLVLGGLIRDNSSRARQGIPLLHDLPLVGNLFGTTTVSTQRTELLVMITPRVVRTEADLREVNAELRGRMRSIADLVERSREAGRDAGSQ</sequence>
<dbReference type="NCBIfam" id="TIGR02517">
    <property type="entry name" value="type_II_gspD"/>
    <property type="match status" value="1"/>
</dbReference>
<comment type="similarity">
    <text evidence="2">Belongs to the bacterial secretin family. GSP D subfamily.</text>
</comment>
<feature type="compositionally biased region" description="Gly residues" evidence="10">
    <location>
        <begin position="303"/>
        <end position="312"/>
    </location>
</feature>
<dbReference type="GO" id="GO:0009279">
    <property type="term" value="C:cell outer membrane"/>
    <property type="evidence" value="ECO:0007669"/>
    <property type="project" value="UniProtKB-SubCell"/>
</dbReference>
<dbReference type="PRINTS" id="PR00811">
    <property type="entry name" value="BCTERIALGSPD"/>
</dbReference>
<dbReference type="Pfam" id="PF00263">
    <property type="entry name" value="Secretin"/>
    <property type="match status" value="1"/>
</dbReference>
<feature type="chain" id="PRO_5014417421" evidence="11">
    <location>
        <begin position="28"/>
        <end position="777"/>
    </location>
</feature>
<dbReference type="PANTHER" id="PTHR30332:SF25">
    <property type="entry name" value="SECRETIN XPSD"/>
    <property type="match status" value="1"/>
</dbReference>
<feature type="domain" description="NolW-like" evidence="13">
    <location>
        <begin position="261"/>
        <end position="360"/>
    </location>
</feature>
<feature type="region of interest" description="Disordered" evidence="10">
    <location>
        <begin position="295"/>
        <end position="314"/>
    </location>
</feature>
<accession>A0A2I6S945</accession>
<evidence type="ECO:0000313" key="15">
    <source>
        <dbReference type="Proteomes" id="UP000242205"/>
    </source>
</evidence>
<name>A0A2I6S945_9RHOO</name>
<dbReference type="PANTHER" id="PTHR30332">
    <property type="entry name" value="PROBABLE GENERAL SECRETION PATHWAY PROTEIN D"/>
    <property type="match status" value="1"/>
</dbReference>
<feature type="signal peptide" evidence="11">
    <location>
        <begin position="1"/>
        <end position="27"/>
    </location>
</feature>
<dbReference type="InterPro" id="IPR013356">
    <property type="entry name" value="T2SS_GspD"/>
</dbReference>
<keyword evidence="7" id="KW-0472">Membrane</keyword>
<dbReference type="Pfam" id="PF03958">
    <property type="entry name" value="Secretin_N"/>
    <property type="match status" value="2"/>
</dbReference>
<dbReference type="InterPro" id="IPR038591">
    <property type="entry name" value="NolW-like_sf"/>
</dbReference>
<reference evidence="14 15" key="1">
    <citation type="submission" date="2018-01" db="EMBL/GenBank/DDBJ databases">
        <authorList>
            <person name="Fu G.-Y."/>
        </authorList>
    </citation>
    <scope>NUCLEOTIDE SEQUENCE [LARGE SCALE GENOMIC DNA]</scope>
    <source>
        <strain evidence="14 15">SY39</strain>
    </source>
</reference>
<dbReference type="AlphaFoldDB" id="A0A2I6S945"/>
<dbReference type="GO" id="GO:0015628">
    <property type="term" value="P:protein secretion by the type II secretion system"/>
    <property type="evidence" value="ECO:0007669"/>
    <property type="project" value="InterPro"/>
</dbReference>
<dbReference type="InterPro" id="IPR001775">
    <property type="entry name" value="GspD/PilQ"/>
</dbReference>
<keyword evidence="5 11" id="KW-0732">Signal</keyword>
<protein>
    <submittedName>
        <fullName evidence="14">Type II secretion system protein GspD</fullName>
    </submittedName>
</protein>